<evidence type="ECO:0000313" key="3">
    <source>
        <dbReference type="Proteomes" id="UP001434883"/>
    </source>
</evidence>
<accession>A0ABV0SGI5</accession>
<dbReference type="Gene3D" id="1.25.40.20">
    <property type="entry name" value="Ankyrin repeat-containing domain"/>
    <property type="match status" value="1"/>
</dbReference>
<organism evidence="2 3">
    <name type="scientific">Xenoophorus captivus</name>
    <dbReference type="NCBI Taxonomy" id="1517983"/>
    <lineage>
        <taxon>Eukaryota</taxon>
        <taxon>Metazoa</taxon>
        <taxon>Chordata</taxon>
        <taxon>Craniata</taxon>
        <taxon>Vertebrata</taxon>
        <taxon>Euteleostomi</taxon>
        <taxon>Actinopterygii</taxon>
        <taxon>Neopterygii</taxon>
        <taxon>Teleostei</taxon>
        <taxon>Neoteleostei</taxon>
        <taxon>Acanthomorphata</taxon>
        <taxon>Ovalentaria</taxon>
        <taxon>Atherinomorphae</taxon>
        <taxon>Cyprinodontiformes</taxon>
        <taxon>Goodeidae</taxon>
        <taxon>Xenoophorus</taxon>
    </lineage>
</organism>
<reference evidence="2 3" key="1">
    <citation type="submission" date="2021-06" db="EMBL/GenBank/DDBJ databases">
        <authorList>
            <person name="Palmer J.M."/>
        </authorList>
    </citation>
    <scope>NUCLEOTIDE SEQUENCE [LARGE SCALE GENOMIC DNA]</scope>
    <source>
        <strain evidence="2 3">XC_2019</strain>
        <tissue evidence="2">Muscle</tissue>
    </source>
</reference>
<evidence type="ECO:0000313" key="2">
    <source>
        <dbReference type="EMBL" id="MEQ2218557.1"/>
    </source>
</evidence>
<feature type="compositionally biased region" description="Low complexity" evidence="1">
    <location>
        <begin position="12"/>
        <end position="27"/>
    </location>
</feature>
<dbReference type="Proteomes" id="UP001434883">
    <property type="component" value="Unassembled WGS sequence"/>
</dbReference>
<protein>
    <submittedName>
        <fullName evidence="2">Uncharacterized protein</fullName>
    </submittedName>
</protein>
<name>A0ABV0SGI5_9TELE</name>
<sequence>MSVYISGRARRAGAAEGSQGSSTSNTGGAAGRRGGGGGDEKHEAGHAITLPRGPASQTSGGRGLAEDETGERSEGSARAVYRAGVASGWGLRGGVCRGVCISVQELSYCLCLPCCCTVLLQHGADPNIRNTDGKSALDLAEPSAKAVLTVASAVPIVLPLW</sequence>
<proteinExistence type="predicted"/>
<feature type="compositionally biased region" description="Gly residues" evidence="1">
    <location>
        <begin position="28"/>
        <end position="37"/>
    </location>
</feature>
<gene>
    <name evidence="2" type="ORF">XENOCAPTIV_004972</name>
</gene>
<dbReference type="EMBL" id="JAHRIN010077155">
    <property type="protein sequence ID" value="MEQ2218557.1"/>
    <property type="molecule type" value="Genomic_DNA"/>
</dbReference>
<dbReference type="SUPFAM" id="SSF48403">
    <property type="entry name" value="Ankyrin repeat"/>
    <property type="match status" value="1"/>
</dbReference>
<evidence type="ECO:0000256" key="1">
    <source>
        <dbReference type="SAM" id="MobiDB-lite"/>
    </source>
</evidence>
<feature type="region of interest" description="Disordered" evidence="1">
    <location>
        <begin position="1"/>
        <end position="77"/>
    </location>
</feature>
<comment type="caution">
    <text evidence="2">The sequence shown here is derived from an EMBL/GenBank/DDBJ whole genome shotgun (WGS) entry which is preliminary data.</text>
</comment>
<keyword evidence="3" id="KW-1185">Reference proteome</keyword>
<dbReference type="InterPro" id="IPR036770">
    <property type="entry name" value="Ankyrin_rpt-contain_sf"/>
</dbReference>